<name>A0A177ATV7_9BILA</name>
<reference evidence="4 5" key="1">
    <citation type="submission" date="2016-04" db="EMBL/GenBank/DDBJ databases">
        <title>The genome of Intoshia linei affirms orthonectids as highly simplified spiralians.</title>
        <authorList>
            <person name="Mikhailov K.V."/>
            <person name="Slusarev G.S."/>
            <person name="Nikitin M.A."/>
            <person name="Logacheva M.D."/>
            <person name="Penin A."/>
            <person name="Aleoshin V."/>
            <person name="Panchin Y.V."/>
        </authorList>
    </citation>
    <scope>NUCLEOTIDE SEQUENCE [LARGE SCALE GENOMIC DNA]</scope>
    <source>
        <strain evidence="4">Intl2013</strain>
        <tissue evidence="4">Whole animal</tissue>
    </source>
</reference>
<dbReference type="EMBL" id="LWCA01001607">
    <property type="protein sequence ID" value="OAF64801.1"/>
    <property type="molecule type" value="Genomic_DNA"/>
</dbReference>
<accession>A0A177ATV7</accession>
<keyword evidence="1 2" id="KW-0195">Cyclin</keyword>
<evidence type="ECO:0000256" key="1">
    <source>
        <dbReference type="ARBA" id="ARBA00023127"/>
    </source>
</evidence>
<feature type="domain" description="Cyclin-like" evidence="3">
    <location>
        <begin position="142"/>
        <end position="243"/>
    </location>
</feature>
<evidence type="ECO:0000313" key="4">
    <source>
        <dbReference type="EMBL" id="OAF64801.1"/>
    </source>
</evidence>
<dbReference type="InterPro" id="IPR013763">
    <property type="entry name" value="Cyclin-like_dom"/>
</dbReference>
<sequence>MPYWYYTKDKLKNSPSKKNGIPFDKECKMRYEACRYIFDLGSQLDVSTSSNATAIVYLHRFYMFHSLEKFDKHIVATSCLFLAGKVEETPKKCRDLLRVAKDLVSNEIWKAFGDNPREKVMTTERIILQTIKFDLQVEHPYKYLVKFAKAIVADKSKIEKIVEMAWTFINDNFCTTLCIECEPDIIAMAMLYLSCRLSKFTPDHIKNKSVSQHEKHEWWELLVSDVSKSTIEEICHNVLDIYQCDK</sequence>
<evidence type="ECO:0000313" key="5">
    <source>
        <dbReference type="Proteomes" id="UP000078046"/>
    </source>
</evidence>
<dbReference type="PIRSF" id="PIRSF028758">
    <property type="entry name" value="Cyclin, C/H/G types"/>
    <property type="match status" value="1"/>
</dbReference>
<dbReference type="OrthoDB" id="25002at2759"/>
<dbReference type="InterPro" id="IPR006671">
    <property type="entry name" value="Cyclin_N"/>
</dbReference>
<gene>
    <name evidence="4" type="ORF">A3Q56_07493</name>
</gene>
<dbReference type="GO" id="GO:0006357">
    <property type="term" value="P:regulation of transcription by RNA polymerase II"/>
    <property type="evidence" value="ECO:0007669"/>
    <property type="project" value="InterPro"/>
</dbReference>
<feature type="domain" description="Cyclin-like" evidence="3">
    <location>
        <begin position="35"/>
        <end position="129"/>
    </location>
</feature>
<dbReference type="AlphaFoldDB" id="A0A177ATV7"/>
<dbReference type="InterPro" id="IPR043198">
    <property type="entry name" value="Cyclin/Ssn8"/>
</dbReference>
<dbReference type="GO" id="GO:0016538">
    <property type="term" value="F:cyclin-dependent protein serine/threonine kinase regulator activity"/>
    <property type="evidence" value="ECO:0007669"/>
    <property type="project" value="InterPro"/>
</dbReference>
<evidence type="ECO:0000256" key="2">
    <source>
        <dbReference type="RuleBase" id="RU000383"/>
    </source>
</evidence>
<organism evidence="4 5">
    <name type="scientific">Intoshia linei</name>
    <dbReference type="NCBI Taxonomy" id="1819745"/>
    <lineage>
        <taxon>Eukaryota</taxon>
        <taxon>Metazoa</taxon>
        <taxon>Spiralia</taxon>
        <taxon>Lophotrochozoa</taxon>
        <taxon>Mesozoa</taxon>
        <taxon>Orthonectida</taxon>
        <taxon>Rhopaluridae</taxon>
        <taxon>Intoshia</taxon>
    </lineage>
</organism>
<comment type="similarity">
    <text evidence="2">Belongs to the cyclin family.</text>
</comment>
<dbReference type="SUPFAM" id="SSF47954">
    <property type="entry name" value="Cyclin-like"/>
    <property type="match status" value="2"/>
</dbReference>
<proteinExistence type="inferred from homology"/>
<dbReference type="Pfam" id="PF00134">
    <property type="entry name" value="Cyclin_N"/>
    <property type="match status" value="1"/>
</dbReference>
<evidence type="ECO:0000259" key="3">
    <source>
        <dbReference type="SMART" id="SM00385"/>
    </source>
</evidence>
<dbReference type="SMART" id="SM00385">
    <property type="entry name" value="CYCLIN"/>
    <property type="match status" value="2"/>
</dbReference>
<dbReference type="PANTHER" id="PTHR10026">
    <property type="entry name" value="CYCLIN"/>
    <property type="match status" value="1"/>
</dbReference>
<comment type="caution">
    <text evidence="4">The sequence shown here is derived from an EMBL/GenBank/DDBJ whole genome shotgun (WGS) entry which is preliminary data.</text>
</comment>
<dbReference type="InterPro" id="IPR036915">
    <property type="entry name" value="Cyclin-like_sf"/>
</dbReference>
<keyword evidence="5" id="KW-1185">Reference proteome</keyword>
<protein>
    <submittedName>
        <fullName evidence="4">Cyclin-related protein FAM58A</fullName>
    </submittedName>
</protein>
<dbReference type="Gene3D" id="1.10.472.10">
    <property type="entry name" value="Cyclin-like"/>
    <property type="match status" value="2"/>
</dbReference>
<dbReference type="Proteomes" id="UP000078046">
    <property type="component" value="Unassembled WGS sequence"/>
</dbReference>